<comment type="subcellular location">
    <subcellularLocation>
        <location evidence="1">Cell membrane</location>
        <topology evidence="1">Multi-pass membrane protein</topology>
    </subcellularLocation>
</comment>
<dbReference type="Proteomes" id="UP001501321">
    <property type="component" value="Unassembled WGS sequence"/>
</dbReference>
<dbReference type="RefSeq" id="WP_345012649.1">
    <property type="nucleotide sequence ID" value="NZ_BAABFC010000012.1"/>
</dbReference>
<evidence type="ECO:0000256" key="5">
    <source>
        <dbReference type="ARBA" id="ARBA00023136"/>
    </source>
</evidence>
<gene>
    <name evidence="9" type="ORF">GCM10023095_20250</name>
</gene>
<evidence type="ECO:0000313" key="9">
    <source>
        <dbReference type="EMBL" id="GAA4499690.1"/>
    </source>
</evidence>
<evidence type="ECO:0000256" key="4">
    <source>
        <dbReference type="ARBA" id="ARBA00022989"/>
    </source>
</evidence>
<comment type="similarity">
    <text evidence="6">Belongs to the ThrE exporter (TC 2.A.79) family.</text>
</comment>
<evidence type="ECO:0000256" key="7">
    <source>
        <dbReference type="SAM" id="Phobius"/>
    </source>
</evidence>
<evidence type="ECO:0000256" key="1">
    <source>
        <dbReference type="ARBA" id="ARBA00004651"/>
    </source>
</evidence>
<reference evidence="10" key="1">
    <citation type="journal article" date="2019" name="Int. J. Syst. Evol. Microbiol.">
        <title>The Global Catalogue of Microorganisms (GCM) 10K type strain sequencing project: providing services to taxonomists for standard genome sequencing and annotation.</title>
        <authorList>
            <consortium name="The Broad Institute Genomics Platform"/>
            <consortium name="The Broad Institute Genome Sequencing Center for Infectious Disease"/>
            <person name="Wu L."/>
            <person name="Ma J."/>
        </authorList>
    </citation>
    <scope>NUCLEOTIDE SEQUENCE [LARGE SCALE GENOMIC DNA]</scope>
    <source>
        <strain evidence="10">JCM 32226</strain>
    </source>
</reference>
<keyword evidence="4 7" id="KW-1133">Transmembrane helix</keyword>
<evidence type="ECO:0000256" key="6">
    <source>
        <dbReference type="ARBA" id="ARBA00034125"/>
    </source>
</evidence>
<dbReference type="PANTHER" id="PTHR34390">
    <property type="entry name" value="UPF0442 PROTEIN YJJB-RELATED"/>
    <property type="match status" value="1"/>
</dbReference>
<feature type="transmembrane region" description="Helical" evidence="7">
    <location>
        <begin position="174"/>
        <end position="196"/>
    </location>
</feature>
<feature type="transmembrane region" description="Helical" evidence="7">
    <location>
        <begin position="122"/>
        <end position="140"/>
    </location>
</feature>
<feature type="transmembrane region" description="Helical" evidence="7">
    <location>
        <begin position="234"/>
        <end position="254"/>
    </location>
</feature>
<keyword evidence="10" id="KW-1185">Reference proteome</keyword>
<dbReference type="Pfam" id="PF06738">
    <property type="entry name" value="ThrE"/>
    <property type="match status" value="1"/>
</dbReference>
<accession>A0ABP8QB56</accession>
<evidence type="ECO:0000259" key="8">
    <source>
        <dbReference type="Pfam" id="PF06738"/>
    </source>
</evidence>
<dbReference type="PANTHER" id="PTHR34390:SF2">
    <property type="entry name" value="SUCCINATE TRANSPORTER SUBUNIT YJJP-RELATED"/>
    <property type="match status" value="1"/>
</dbReference>
<protein>
    <submittedName>
        <fullName evidence="9">Threonine/serine exporter family protein</fullName>
    </submittedName>
</protein>
<dbReference type="InterPro" id="IPR050539">
    <property type="entry name" value="ThrE_Dicarb/AminoAcid_Exp"/>
</dbReference>
<dbReference type="EMBL" id="BAABFC010000012">
    <property type="protein sequence ID" value="GAA4499690.1"/>
    <property type="molecule type" value="Genomic_DNA"/>
</dbReference>
<keyword evidence="2" id="KW-1003">Cell membrane</keyword>
<evidence type="ECO:0000256" key="3">
    <source>
        <dbReference type="ARBA" id="ARBA00022692"/>
    </source>
</evidence>
<keyword evidence="5 7" id="KW-0472">Membrane</keyword>
<organism evidence="9 10">
    <name type="scientific">Pseudaeromonas paramecii</name>
    <dbReference type="NCBI Taxonomy" id="2138166"/>
    <lineage>
        <taxon>Bacteria</taxon>
        <taxon>Pseudomonadati</taxon>
        <taxon>Pseudomonadota</taxon>
        <taxon>Gammaproteobacteria</taxon>
        <taxon>Aeromonadales</taxon>
        <taxon>Aeromonadaceae</taxon>
        <taxon>Pseudaeromonas</taxon>
    </lineage>
</organism>
<keyword evidence="3 7" id="KW-0812">Transmembrane</keyword>
<comment type="caution">
    <text evidence="9">The sequence shown here is derived from an EMBL/GenBank/DDBJ whole genome shotgun (WGS) entry which is preliminary data.</text>
</comment>
<name>A0ABP8QB56_9GAMM</name>
<proteinExistence type="inferred from homology"/>
<dbReference type="InterPro" id="IPR010619">
    <property type="entry name" value="ThrE-like_N"/>
</dbReference>
<sequence length="264" mass="28924">MSQTRAILNRDAQTEVTRVIVKAAQMLASCGAESRIIEQTTTRLGLALGVESVEMAITPSAIILTTLNHGSCITTTRRIHEFGIHMGVLCAIQRICVLTERGLLENVNDVRKHLDEIRPYRYNRYLVVLMIGLSCGSFSLLFGGDWPVYGVTCFASAVAMWVRQQFAHHHFSPLLNFAGTAFVATVLASSAIMFGWGEKPELAMAACVLLLVPGFPLINAVFDVVKGYYNMGLARWLTATMLTLSATTGIVLAMKLTGVWGWQP</sequence>
<feature type="domain" description="Threonine/serine exporter-like N-terminal" evidence="8">
    <location>
        <begin position="18"/>
        <end position="256"/>
    </location>
</feature>
<evidence type="ECO:0000313" key="10">
    <source>
        <dbReference type="Proteomes" id="UP001501321"/>
    </source>
</evidence>
<feature type="transmembrane region" description="Helical" evidence="7">
    <location>
        <begin position="202"/>
        <end position="222"/>
    </location>
</feature>
<evidence type="ECO:0000256" key="2">
    <source>
        <dbReference type="ARBA" id="ARBA00022475"/>
    </source>
</evidence>